<dbReference type="AlphaFoldDB" id="A0A392MUL2"/>
<dbReference type="Pfam" id="PF13966">
    <property type="entry name" value="zf-RVT"/>
    <property type="match status" value="1"/>
</dbReference>
<keyword evidence="2" id="KW-0418">Kinase</keyword>
<dbReference type="EMBL" id="LXQA010019465">
    <property type="protein sequence ID" value="MCH90993.1"/>
    <property type="molecule type" value="Genomic_DNA"/>
</dbReference>
<dbReference type="InterPro" id="IPR026960">
    <property type="entry name" value="RVT-Znf"/>
</dbReference>
<dbReference type="GO" id="GO:0016301">
    <property type="term" value="F:kinase activity"/>
    <property type="evidence" value="ECO:0007669"/>
    <property type="project" value="UniProtKB-KW"/>
</dbReference>
<feature type="domain" description="Reverse transcriptase zinc-binding" evidence="1">
    <location>
        <begin position="100"/>
        <end position="148"/>
    </location>
</feature>
<evidence type="ECO:0000313" key="3">
    <source>
        <dbReference type="Proteomes" id="UP000265520"/>
    </source>
</evidence>
<keyword evidence="2" id="KW-0675">Receptor</keyword>
<organism evidence="2 3">
    <name type="scientific">Trifolium medium</name>
    <dbReference type="NCBI Taxonomy" id="97028"/>
    <lineage>
        <taxon>Eukaryota</taxon>
        <taxon>Viridiplantae</taxon>
        <taxon>Streptophyta</taxon>
        <taxon>Embryophyta</taxon>
        <taxon>Tracheophyta</taxon>
        <taxon>Spermatophyta</taxon>
        <taxon>Magnoliopsida</taxon>
        <taxon>eudicotyledons</taxon>
        <taxon>Gunneridae</taxon>
        <taxon>Pentapetalae</taxon>
        <taxon>rosids</taxon>
        <taxon>fabids</taxon>
        <taxon>Fabales</taxon>
        <taxon>Fabaceae</taxon>
        <taxon>Papilionoideae</taxon>
        <taxon>50 kb inversion clade</taxon>
        <taxon>NPAAA clade</taxon>
        <taxon>Hologalegina</taxon>
        <taxon>IRL clade</taxon>
        <taxon>Trifolieae</taxon>
        <taxon>Trifolium</taxon>
    </lineage>
</organism>
<dbReference type="Proteomes" id="UP000265520">
    <property type="component" value="Unassembled WGS sequence"/>
</dbReference>
<evidence type="ECO:0000313" key="2">
    <source>
        <dbReference type="EMBL" id="MCH90993.1"/>
    </source>
</evidence>
<evidence type="ECO:0000259" key="1">
    <source>
        <dbReference type="Pfam" id="PF13966"/>
    </source>
</evidence>
<reference evidence="2 3" key="1">
    <citation type="journal article" date="2018" name="Front. Plant Sci.">
        <title>Red Clover (Trifolium pratense) and Zigzag Clover (T. medium) - A Picture of Genomic Similarities and Differences.</title>
        <authorList>
            <person name="Dluhosova J."/>
            <person name="Istvanek J."/>
            <person name="Nedelnik J."/>
            <person name="Repkova J."/>
        </authorList>
    </citation>
    <scope>NUCLEOTIDE SEQUENCE [LARGE SCALE GENOMIC DNA]</scope>
    <source>
        <strain evidence="3">cv. 10/8</strain>
        <tissue evidence="2">Leaf</tissue>
    </source>
</reference>
<comment type="caution">
    <text evidence="2">The sequence shown here is derived from an EMBL/GenBank/DDBJ whole genome shotgun (WGS) entry which is preliminary data.</text>
</comment>
<dbReference type="PANTHER" id="PTHR36617:SF5">
    <property type="entry name" value="OS05G0421675 PROTEIN"/>
    <property type="match status" value="1"/>
</dbReference>
<keyword evidence="2" id="KW-0808">Transferase</keyword>
<protein>
    <submittedName>
        <fullName evidence="2">Cysteine-rich receptor-like protein kinase</fullName>
    </submittedName>
</protein>
<feature type="non-terminal residue" evidence="2">
    <location>
        <position position="1"/>
    </location>
</feature>
<sequence length="162" mass="18540">IWLELGKGEVSLLGDAWFDDNVSRVVGHGKSLSFWKDDWLGGSLRVRFGRFFALSEHKDVSIVEMRRLGWGVGGGGWSWRWRLFACEEALVDVVLQDPVESMTCKEVIWNKLIPVKVSLFAWRFFSNRLPTKDNLLRHGVLNEHIVLCTGASLVWNFFGPPH</sequence>
<gene>
    <name evidence="2" type="ORF">A2U01_0011917</name>
</gene>
<keyword evidence="3" id="KW-1185">Reference proteome</keyword>
<accession>A0A392MUL2</accession>
<name>A0A392MUL2_9FABA</name>
<proteinExistence type="predicted"/>
<dbReference type="PANTHER" id="PTHR36617">
    <property type="entry name" value="PROTEIN, PUTATIVE-RELATED"/>
    <property type="match status" value="1"/>
</dbReference>